<evidence type="ECO:0000256" key="2">
    <source>
        <dbReference type="SAM" id="SignalP"/>
    </source>
</evidence>
<reference evidence="4" key="1">
    <citation type="submission" date="2009-11" db="EMBL/GenBank/DDBJ databases">
        <title>The complete chromosome 1 of Sphaerobacter thermophilus DSM 20745.</title>
        <authorList>
            <person name="Lucas S."/>
            <person name="Copeland A."/>
            <person name="Lapidus A."/>
            <person name="Glavina del Rio T."/>
            <person name="Dalin E."/>
            <person name="Tice H."/>
            <person name="Bruce D."/>
            <person name="Goodwin L."/>
            <person name="Pitluck S."/>
            <person name="Kyrpides N."/>
            <person name="Mavromatis K."/>
            <person name="Ivanova N."/>
            <person name="Mikhailova N."/>
            <person name="LaButti K.M."/>
            <person name="Clum A."/>
            <person name="Sun H.I."/>
            <person name="Brettin T."/>
            <person name="Detter J.C."/>
            <person name="Han C."/>
            <person name="Larimer F."/>
            <person name="Land M."/>
            <person name="Hauser L."/>
            <person name="Markowitz V."/>
            <person name="Cheng J.F."/>
            <person name="Hugenholtz P."/>
            <person name="Woyke T."/>
            <person name="Wu D."/>
            <person name="Steenblock K."/>
            <person name="Schneider S."/>
            <person name="Pukall R."/>
            <person name="Goeker M."/>
            <person name="Klenk H.P."/>
            <person name="Eisen J.A."/>
        </authorList>
    </citation>
    <scope>NUCLEOTIDE SEQUENCE [LARGE SCALE GENOMIC DNA]</scope>
    <source>
        <strain evidence="4">ATCC 49802 / DSM 20745 / S 6022</strain>
    </source>
</reference>
<evidence type="ECO:0000256" key="1">
    <source>
        <dbReference type="SAM" id="MobiDB-lite"/>
    </source>
</evidence>
<dbReference type="eggNOG" id="COG1840">
    <property type="taxonomic scope" value="Bacteria"/>
</dbReference>
<dbReference type="EMBL" id="CP001823">
    <property type="protein sequence ID" value="ACZ37675.1"/>
    <property type="molecule type" value="Genomic_DNA"/>
</dbReference>
<protein>
    <submittedName>
        <fullName evidence="3">Uncharacterized protein</fullName>
    </submittedName>
</protein>
<dbReference type="STRING" id="479434.Sthe_0236"/>
<dbReference type="InParanoid" id="D1C6D7"/>
<organism evidence="3 4">
    <name type="scientific">Sphaerobacter thermophilus (strain ATCC 49802 / DSM 20745 / KCCM 41009 / NCIMB 13125 / S 6022)</name>
    <dbReference type="NCBI Taxonomy" id="479434"/>
    <lineage>
        <taxon>Bacteria</taxon>
        <taxon>Pseudomonadati</taxon>
        <taxon>Thermomicrobiota</taxon>
        <taxon>Thermomicrobia</taxon>
        <taxon>Sphaerobacterales</taxon>
        <taxon>Sphaerobacterineae</taxon>
        <taxon>Sphaerobacteraceae</taxon>
        <taxon>Sphaerobacter</taxon>
    </lineage>
</organism>
<feature type="compositionally biased region" description="Pro residues" evidence="1">
    <location>
        <begin position="293"/>
        <end position="313"/>
    </location>
</feature>
<feature type="chain" id="PRO_5003021474" evidence="2">
    <location>
        <begin position="26"/>
        <end position="473"/>
    </location>
</feature>
<dbReference type="HOGENOM" id="CLU_587806_0_0_0"/>
<sequence length="473" mass="52268">MMRSVTRIIVLVLAVALLPVMPAAAEPIGHDAFRRTWERTDLPVATLRVSRTWMWGPEPFSPVLYEEYAQAPGGKRQVQYFDKSRMEIYDPAADPSALWYVTNGLLARELITGEMQVGDREFRTLVPAEVNVAGDPDDPTGPTYATFNPLMAAAPMPDGWRITATVDRAGNVGVDPALARFNVRAVAVGAPTGHTVASVFWEFMHSAGLVYRDGQYVHDQLAENPFYITGYPLTEAYWTTVRVGGVPKLVLAQVFERRVLTYTPENPEGWKVEAGNVGQHYYRWRYGQIGAPDPDPGPPPGHEPSEQPDPGPLSFPDGTYRVGIDIAPGTYRNTDSSQFCYWERLSGFTGELNDIIANGFSDARQIVTIAPTDAGFVSRRCGRWVPDDTPLTSSPTAPFGDGMYRVGRDIAPGLWRNSDSTGFCYWERLRGFSGEFDDIIANEFSNAPQIVRIAPTDVGFSASRCGIWTRIGD</sequence>
<gene>
    <name evidence="3" type="ordered locus">Sthe_0236</name>
</gene>
<name>D1C6D7_SPHTD</name>
<keyword evidence="2" id="KW-0732">Signal</keyword>
<feature type="region of interest" description="Disordered" evidence="1">
    <location>
        <begin position="288"/>
        <end position="319"/>
    </location>
</feature>
<proteinExistence type="predicted"/>
<evidence type="ECO:0000313" key="3">
    <source>
        <dbReference type="EMBL" id="ACZ37675.1"/>
    </source>
</evidence>
<feature type="signal peptide" evidence="2">
    <location>
        <begin position="1"/>
        <end position="25"/>
    </location>
</feature>
<dbReference type="RefSeq" id="WP_012870723.1">
    <property type="nucleotide sequence ID" value="NC_013523.1"/>
</dbReference>
<reference evidence="3 4" key="2">
    <citation type="journal article" date="2010" name="Stand. Genomic Sci.">
        <title>Complete genome sequence of Desulfohalobium retbaense type strain (HR(100)).</title>
        <authorList>
            <person name="Spring S."/>
            <person name="Nolan M."/>
            <person name="Lapidus A."/>
            <person name="Glavina Del Rio T."/>
            <person name="Copeland A."/>
            <person name="Tice H."/>
            <person name="Cheng J.F."/>
            <person name="Lucas S."/>
            <person name="Land M."/>
            <person name="Chen F."/>
            <person name="Bruce D."/>
            <person name="Goodwin L."/>
            <person name="Pitluck S."/>
            <person name="Ivanova N."/>
            <person name="Mavromatis K."/>
            <person name="Mikhailova N."/>
            <person name="Pati A."/>
            <person name="Chen A."/>
            <person name="Palaniappan K."/>
            <person name="Hauser L."/>
            <person name="Chang Y.J."/>
            <person name="Jeffries C.D."/>
            <person name="Munk C."/>
            <person name="Kiss H."/>
            <person name="Chain P."/>
            <person name="Han C."/>
            <person name="Brettin T."/>
            <person name="Detter J.C."/>
            <person name="Schuler E."/>
            <person name="Goker M."/>
            <person name="Rohde M."/>
            <person name="Bristow J."/>
            <person name="Eisen J.A."/>
            <person name="Markowitz V."/>
            <person name="Hugenholtz P."/>
            <person name="Kyrpides N.C."/>
            <person name="Klenk H.P."/>
        </authorList>
    </citation>
    <scope>NUCLEOTIDE SEQUENCE [LARGE SCALE GENOMIC DNA]</scope>
    <source>
        <strain evidence="4">ATCC 49802 / DSM 20745 / S 6022</strain>
    </source>
</reference>
<keyword evidence="4" id="KW-1185">Reference proteome</keyword>
<evidence type="ECO:0000313" key="4">
    <source>
        <dbReference type="Proteomes" id="UP000002027"/>
    </source>
</evidence>
<dbReference type="Proteomes" id="UP000002027">
    <property type="component" value="Chromosome 1"/>
</dbReference>
<accession>D1C6D7</accession>
<dbReference type="KEGG" id="sti:Sthe_0236"/>
<dbReference type="AlphaFoldDB" id="D1C6D7"/>